<dbReference type="CDD" id="cd00093">
    <property type="entry name" value="HTH_XRE"/>
    <property type="match status" value="1"/>
</dbReference>
<dbReference type="InterPro" id="IPR011990">
    <property type="entry name" value="TPR-like_helical_dom_sf"/>
</dbReference>
<feature type="domain" description="HTH cro/C1-type" evidence="1">
    <location>
        <begin position="7"/>
        <end position="60"/>
    </location>
</feature>
<dbReference type="InterPro" id="IPR010982">
    <property type="entry name" value="Lambda_DNA-bd_dom_sf"/>
</dbReference>
<name>A0A0R2JFE1_9LACO</name>
<dbReference type="RefSeq" id="WP_057788974.1">
    <property type="nucleotide sequence ID" value="NZ_JQCD01000031.1"/>
</dbReference>
<evidence type="ECO:0000313" key="3">
    <source>
        <dbReference type="Proteomes" id="UP000051673"/>
    </source>
</evidence>
<gene>
    <name evidence="2" type="ORF">IV67_GL001131</name>
</gene>
<dbReference type="EMBL" id="JQCD01000031">
    <property type="protein sequence ID" value="KRN76080.1"/>
    <property type="molecule type" value="Genomic_DNA"/>
</dbReference>
<dbReference type="OrthoDB" id="2185502at2"/>
<dbReference type="SMART" id="SM00530">
    <property type="entry name" value="HTH_XRE"/>
    <property type="match status" value="1"/>
</dbReference>
<accession>A0A0R2JFE1</accession>
<dbReference type="InterPro" id="IPR001387">
    <property type="entry name" value="Cro/C1-type_HTH"/>
</dbReference>
<dbReference type="InterPro" id="IPR053163">
    <property type="entry name" value="HTH-type_regulator_Rgg"/>
</dbReference>
<organism evidence="2 3">
    <name type="scientific">Weissella minor</name>
    <dbReference type="NCBI Taxonomy" id="1620"/>
    <lineage>
        <taxon>Bacteria</taxon>
        <taxon>Bacillati</taxon>
        <taxon>Bacillota</taxon>
        <taxon>Bacilli</taxon>
        <taxon>Lactobacillales</taxon>
        <taxon>Lactobacillaceae</taxon>
        <taxon>Weissella</taxon>
    </lineage>
</organism>
<dbReference type="SUPFAM" id="SSF47413">
    <property type="entry name" value="lambda repressor-like DNA-binding domains"/>
    <property type="match status" value="1"/>
</dbReference>
<dbReference type="Proteomes" id="UP000051673">
    <property type="component" value="Unassembled WGS sequence"/>
</dbReference>
<dbReference type="Gene3D" id="1.25.40.10">
    <property type="entry name" value="Tetratricopeptide repeat domain"/>
    <property type="match status" value="1"/>
</dbReference>
<dbReference type="STRING" id="1620.IV67_GL001131"/>
<evidence type="ECO:0000259" key="1">
    <source>
        <dbReference type="PROSITE" id="PS50943"/>
    </source>
</evidence>
<dbReference type="PROSITE" id="PS50943">
    <property type="entry name" value="HTH_CROC1"/>
    <property type="match status" value="1"/>
</dbReference>
<proteinExistence type="predicted"/>
<dbReference type="Pfam" id="PF01381">
    <property type="entry name" value="HTH_3"/>
    <property type="match status" value="1"/>
</dbReference>
<comment type="caution">
    <text evidence="2">The sequence shown here is derived from an EMBL/GenBank/DDBJ whole genome shotgun (WGS) entry which is preliminary data.</text>
</comment>
<keyword evidence="3" id="KW-1185">Reference proteome</keyword>
<protein>
    <recommendedName>
        <fullName evidence="1">HTH cro/C1-type domain-containing protein</fullName>
    </recommendedName>
</protein>
<dbReference type="PATRIC" id="fig|1620.3.peg.1145"/>
<dbReference type="GO" id="GO:0003677">
    <property type="term" value="F:DNA binding"/>
    <property type="evidence" value="ECO:0007669"/>
    <property type="project" value="InterPro"/>
</dbReference>
<dbReference type="AlphaFoldDB" id="A0A0R2JFE1"/>
<sequence length="278" mass="32389">MKSGELIKQLRQERNIKQKDLAEGILSRSAISKIEHGEHEPSFDTAMKLIDRLGVTLSDFERLYFDRTSVSLLAQYFTNITDTAPNNYHIQKIESLRKHRHQNTVNDTVNDIYIIVENYKDLSNKEINMLRETVLPVWHHFEKIDSWQKTDLYIINDMLFFFQLTDAINITTRALSKIDTTYPELVDLKASFLNNLGLLCLLNAEYKQAITYFSQSIAQAKLVHRYDISITAKIRTALIQQHSDEIKHQLKLLADLDDQELLNRTKHELALLKSRIMA</sequence>
<evidence type="ECO:0000313" key="2">
    <source>
        <dbReference type="EMBL" id="KRN76080.1"/>
    </source>
</evidence>
<reference evidence="2 3" key="1">
    <citation type="journal article" date="2015" name="Genome Announc.">
        <title>Expanding the biotechnology potential of lactobacilli through comparative genomics of 213 strains and associated genera.</title>
        <authorList>
            <person name="Sun Z."/>
            <person name="Harris H.M."/>
            <person name="McCann A."/>
            <person name="Guo C."/>
            <person name="Argimon S."/>
            <person name="Zhang W."/>
            <person name="Yang X."/>
            <person name="Jeffery I.B."/>
            <person name="Cooney J.C."/>
            <person name="Kagawa T.F."/>
            <person name="Liu W."/>
            <person name="Song Y."/>
            <person name="Salvetti E."/>
            <person name="Wrobel A."/>
            <person name="Rasinkangas P."/>
            <person name="Parkhill J."/>
            <person name="Rea M.C."/>
            <person name="O'Sullivan O."/>
            <person name="Ritari J."/>
            <person name="Douillard F.P."/>
            <person name="Paul Ross R."/>
            <person name="Yang R."/>
            <person name="Briner A.E."/>
            <person name="Felis G.E."/>
            <person name="de Vos W.M."/>
            <person name="Barrangou R."/>
            <person name="Klaenhammer T.R."/>
            <person name="Caufield P.W."/>
            <person name="Cui Y."/>
            <person name="Zhang H."/>
            <person name="O'Toole P.W."/>
        </authorList>
    </citation>
    <scope>NUCLEOTIDE SEQUENCE [LARGE SCALE GENOMIC DNA]</scope>
    <source>
        <strain evidence="2 3">DSM 20014</strain>
    </source>
</reference>
<dbReference type="PANTHER" id="PTHR37038">
    <property type="entry name" value="TRANSCRIPTIONAL REGULATOR-RELATED"/>
    <property type="match status" value="1"/>
</dbReference>
<dbReference type="PANTHER" id="PTHR37038:SF13">
    <property type="entry name" value="HTH CRO_C1-TYPE DOMAIN-CONTAINING PROTEIN"/>
    <property type="match status" value="1"/>
</dbReference>